<organism evidence="2 3">
    <name type="scientific">Synaphobranchus kaupii</name>
    <name type="common">Kaup's arrowtooth eel</name>
    <dbReference type="NCBI Taxonomy" id="118154"/>
    <lineage>
        <taxon>Eukaryota</taxon>
        <taxon>Metazoa</taxon>
        <taxon>Chordata</taxon>
        <taxon>Craniata</taxon>
        <taxon>Vertebrata</taxon>
        <taxon>Euteleostomi</taxon>
        <taxon>Actinopterygii</taxon>
        <taxon>Neopterygii</taxon>
        <taxon>Teleostei</taxon>
        <taxon>Anguilliformes</taxon>
        <taxon>Synaphobranchidae</taxon>
        <taxon>Synaphobranchus</taxon>
    </lineage>
</organism>
<evidence type="ECO:0000313" key="2">
    <source>
        <dbReference type="EMBL" id="KAJ8343649.1"/>
    </source>
</evidence>
<name>A0A9Q1ERM4_SYNKA</name>
<feature type="region of interest" description="Disordered" evidence="1">
    <location>
        <begin position="94"/>
        <end position="113"/>
    </location>
</feature>
<accession>A0A9Q1ERM4</accession>
<keyword evidence="3" id="KW-1185">Reference proteome</keyword>
<comment type="caution">
    <text evidence="2">The sequence shown here is derived from an EMBL/GenBank/DDBJ whole genome shotgun (WGS) entry which is preliminary data.</text>
</comment>
<feature type="region of interest" description="Disordered" evidence="1">
    <location>
        <begin position="1"/>
        <end position="29"/>
    </location>
</feature>
<dbReference type="EMBL" id="JAINUF010000013">
    <property type="protein sequence ID" value="KAJ8343649.1"/>
    <property type="molecule type" value="Genomic_DNA"/>
</dbReference>
<reference evidence="2" key="1">
    <citation type="journal article" date="2023" name="Science">
        <title>Genome structures resolve the early diversification of teleost fishes.</title>
        <authorList>
            <person name="Parey E."/>
            <person name="Louis A."/>
            <person name="Montfort J."/>
            <person name="Bouchez O."/>
            <person name="Roques C."/>
            <person name="Iampietro C."/>
            <person name="Lluch J."/>
            <person name="Castinel A."/>
            <person name="Donnadieu C."/>
            <person name="Desvignes T."/>
            <person name="Floi Bucao C."/>
            <person name="Jouanno E."/>
            <person name="Wen M."/>
            <person name="Mejri S."/>
            <person name="Dirks R."/>
            <person name="Jansen H."/>
            <person name="Henkel C."/>
            <person name="Chen W.J."/>
            <person name="Zahm M."/>
            <person name="Cabau C."/>
            <person name="Klopp C."/>
            <person name="Thompson A.W."/>
            <person name="Robinson-Rechavi M."/>
            <person name="Braasch I."/>
            <person name="Lecointre G."/>
            <person name="Bobe J."/>
            <person name="Postlethwait J.H."/>
            <person name="Berthelot C."/>
            <person name="Roest Crollius H."/>
            <person name="Guiguen Y."/>
        </authorList>
    </citation>
    <scope>NUCLEOTIDE SEQUENCE</scope>
    <source>
        <strain evidence="2">WJC10195</strain>
    </source>
</reference>
<sequence>MLRGKTNRYIRAGHRQPGAKAESRSATPYPRCRSLVSPVGNARAGTGGRERALLRLLLLLRCIFLGIVSQTRVSRTVKGEQAFTGICKAARPSPALGPVHQAPRRRRSQGNAVPETLGARRHSAIIARAARESAAAIGAPCVGSLSGKTQKKNSAALRGELFNMKKHICRSVAVGLSLFIKSPRRHFAEP</sequence>
<evidence type="ECO:0000256" key="1">
    <source>
        <dbReference type="SAM" id="MobiDB-lite"/>
    </source>
</evidence>
<dbReference type="Proteomes" id="UP001152622">
    <property type="component" value="Chromosome 13"/>
</dbReference>
<evidence type="ECO:0000313" key="3">
    <source>
        <dbReference type="Proteomes" id="UP001152622"/>
    </source>
</evidence>
<protein>
    <submittedName>
        <fullName evidence="2">Uncharacterized protein</fullName>
    </submittedName>
</protein>
<feature type="compositionally biased region" description="Basic residues" evidence="1">
    <location>
        <begin position="1"/>
        <end position="14"/>
    </location>
</feature>
<proteinExistence type="predicted"/>
<gene>
    <name evidence="2" type="ORF">SKAU_G00309780</name>
</gene>
<dbReference type="AlphaFoldDB" id="A0A9Q1ERM4"/>